<reference evidence="1 2" key="1">
    <citation type="journal article" date="2016" name="Nat. Commun.">
        <title>Thousands of microbial genomes shed light on interconnected biogeochemical processes in an aquifer system.</title>
        <authorList>
            <person name="Anantharaman K."/>
            <person name="Brown C.T."/>
            <person name="Hug L.A."/>
            <person name="Sharon I."/>
            <person name="Castelle C.J."/>
            <person name="Probst A.J."/>
            <person name="Thomas B.C."/>
            <person name="Singh A."/>
            <person name="Wilkins M.J."/>
            <person name="Karaoz U."/>
            <person name="Brodie E.L."/>
            <person name="Williams K.H."/>
            <person name="Hubbard S.S."/>
            <person name="Banfield J.F."/>
        </authorList>
    </citation>
    <scope>NUCLEOTIDE SEQUENCE [LARGE SCALE GENOMIC DNA]</scope>
</reference>
<gene>
    <name evidence="1" type="ORF">A2903_00515</name>
</gene>
<evidence type="ECO:0000313" key="2">
    <source>
        <dbReference type="Proteomes" id="UP000178184"/>
    </source>
</evidence>
<dbReference type="EMBL" id="MFUO01000001">
    <property type="protein sequence ID" value="OGI84335.1"/>
    <property type="molecule type" value="Genomic_DNA"/>
</dbReference>
<dbReference type="AlphaFoldDB" id="A0A1F6WRG0"/>
<dbReference type="STRING" id="1801764.A2903_00515"/>
<proteinExistence type="predicted"/>
<comment type="caution">
    <text evidence="1">The sequence shown here is derived from an EMBL/GenBank/DDBJ whole genome shotgun (WGS) entry which is preliminary data.</text>
</comment>
<evidence type="ECO:0000313" key="1">
    <source>
        <dbReference type="EMBL" id="OGI84335.1"/>
    </source>
</evidence>
<organism evidence="1 2">
    <name type="scientific">Candidatus Nomurabacteria bacterium RIFCSPLOWO2_01_FULL_33_17</name>
    <dbReference type="NCBI Taxonomy" id="1801764"/>
    <lineage>
        <taxon>Bacteria</taxon>
        <taxon>Candidatus Nomuraibacteriota</taxon>
    </lineage>
</organism>
<sequence>MDKIYKPEVLEKKHLSLSDKEKGSINNITLGIEEVEDYIKSFAVESGDIVKTLQNGHPLNRLIKNEKDETLGYIACEDFVPKEAYIKYFGTNASSGRNLLSEIPTFVEYAKEHGYTKLNFHGWNNRLNNILTRYGFERVRTDNMASFLVDFYEKSLVEEKSNEEVSQARINAFEEKYLNKLKTDYSKTLAMFKDDIKVEKEKLINLNYDTLLSKLTKEENFIFKERQQVILKLKLARYFQNKEKSNEHNEELDVNVLFDALIESPRFIDTDKGSIQRLFEVHIQKTMQNLAELRKKRAELVGENDLNPYEALFETQSGKYYMARLLNMPHLEDESLNMGTSCVGTSDHYYKEILKGNIEILSFRTTPKINKNTNKLENDSPIMTLEYNLKTKTIEQMKKYNDEYLTSNDPYFKDVIDALKNLRNTKTDTGELRDFKKINESELQNFTVKENYVLTENGEVYFKDFDPESNVFVLKIGEMNVTPQTSKIDAVKIMHIVEGIKVTPEEIAYTANEVTKQTKVFVGKLENGIFDRISNIEYVYTKFLNNRIKTVELDSNIQYPKNTEEWVKAYNEQGIQLEDSNINKMLGLMEQTELTEDYKFVILSVEDLGFDSSATYEKICEKAESLGLELCAQDDGPKLRLSYEQLMGTYFRTGMKSIKLSDVNLRLWSVNHYDDGTRYLDWSSGNADFKYDTSNKFAFRLRK</sequence>
<dbReference type="Proteomes" id="UP000178184">
    <property type="component" value="Unassembled WGS sequence"/>
</dbReference>
<protein>
    <submittedName>
        <fullName evidence="1">Uncharacterized protein</fullName>
    </submittedName>
</protein>
<name>A0A1F6WRG0_9BACT</name>
<accession>A0A1F6WRG0</accession>